<dbReference type="PANTHER" id="PTHR10746">
    <property type="entry name" value="50S RIBOSOMAL PROTEIN L4"/>
    <property type="match status" value="1"/>
</dbReference>
<proteinExistence type="inferred from homology"/>
<dbReference type="GO" id="GO:0006412">
    <property type="term" value="P:translation"/>
    <property type="evidence" value="ECO:0007669"/>
    <property type="project" value="InterPro"/>
</dbReference>
<dbReference type="InterPro" id="IPR013005">
    <property type="entry name" value="Ribosomal_uL4-like"/>
</dbReference>
<dbReference type="GO" id="GO:1990904">
    <property type="term" value="C:ribonucleoprotein complex"/>
    <property type="evidence" value="ECO:0007669"/>
    <property type="project" value="UniProtKB-KW"/>
</dbReference>
<dbReference type="InterPro" id="IPR002136">
    <property type="entry name" value="Ribosomal_uL4"/>
</dbReference>
<protein>
    <recommendedName>
        <fullName evidence="4">Large ribosomal subunit protein uL4</fullName>
    </recommendedName>
    <alternativeName>
        <fullName evidence="5">50S ribosomal protein L4</fullName>
    </alternativeName>
</protein>
<organism evidence="6 7">
    <name type="scientific">Candidatus Collierbacteria bacterium GW2011_GWC2_44_18</name>
    <dbReference type="NCBI Taxonomy" id="1618392"/>
    <lineage>
        <taxon>Bacteria</taxon>
        <taxon>Candidatus Collieribacteriota</taxon>
    </lineage>
</organism>
<dbReference type="STRING" id="1618392.UW41_C0002G0055"/>
<reference evidence="6 7" key="1">
    <citation type="journal article" date="2015" name="Nature">
        <title>rRNA introns, odd ribosomes, and small enigmatic genomes across a large radiation of phyla.</title>
        <authorList>
            <person name="Brown C.T."/>
            <person name="Hug L.A."/>
            <person name="Thomas B.C."/>
            <person name="Sharon I."/>
            <person name="Castelle C.J."/>
            <person name="Singh A."/>
            <person name="Wilkins M.J."/>
            <person name="Williams K.H."/>
            <person name="Banfield J.F."/>
        </authorList>
    </citation>
    <scope>NUCLEOTIDE SEQUENCE [LARGE SCALE GENOMIC DNA]</scope>
</reference>
<keyword evidence="3" id="KW-0687">Ribonucleoprotein</keyword>
<keyword evidence="2 6" id="KW-0689">Ribosomal protein</keyword>
<gene>
    <name evidence="6" type="ORF">UW41_C0002G0055</name>
</gene>
<evidence type="ECO:0000256" key="2">
    <source>
        <dbReference type="ARBA" id="ARBA00022980"/>
    </source>
</evidence>
<comment type="caution">
    <text evidence="6">The sequence shown here is derived from an EMBL/GenBank/DDBJ whole genome shotgun (WGS) entry which is preliminary data.</text>
</comment>
<evidence type="ECO:0000256" key="1">
    <source>
        <dbReference type="ARBA" id="ARBA00010528"/>
    </source>
</evidence>
<dbReference type="PANTHER" id="PTHR10746:SF6">
    <property type="entry name" value="LARGE RIBOSOMAL SUBUNIT PROTEIN UL4M"/>
    <property type="match status" value="1"/>
</dbReference>
<dbReference type="SUPFAM" id="SSF52166">
    <property type="entry name" value="Ribosomal protein L4"/>
    <property type="match status" value="1"/>
</dbReference>
<dbReference type="NCBIfam" id="TIGR03953">
    <property type="entry name" value="rplD_bact"/>
    <property type="match status" value="1"/>
</dbReference>
<evidence type="ECO:0000313" key="7">
    <source>
        <dbReference type="Proteomes" id="UP000034172"/>
    </source>
</evidence>
<dbReference type="GO" id="GO:0003735">
    <property type="term" value="F:structural constituent of ribosome"/>
    <property type="evidence" value="ECO:0007669"/>
    <property type="project" value="InterPro"/>
</dbReference>
<comment type="similarity">
    <text evidence="1">Belongs to the universal ribosomal protein uL4 family.</text>
</comment>
<name>A0A0G1KP94_9BACT</name>
<accession>A0A0G1KP94</accession>
<dbReference type="EMBL" id="LCIE01000002">
    <property type="protein sequence ID" value="KKT49779.1"/>
    <property type="molecule type" value="Genomic_DNA"/>
</dbReference>
<evidence type="ECO:0000256" key="3">
    <source>
        <dbReference type="ARBA" id="ARBA00023274"/>
    </source>
</evidence>
<dbReference type="GO" id="GO:0005840">
    <property type="term" value="C:ribosome"/>
    <property type="evidence" value="ECO:0007669"/>
    <property type="project" value="UniProtKB-KW"/>
</dbReference>
<dbReference type="Proteomes" id="UP000034172">
    <property type="component" value="Unassembled WGS sequence"/>
</dbReference>
<dbReference type="InterPro" id="IPR023574">
    <property type="entry name" value="Ribosomal_uL4_dom_sf"/>
</dbReference>
<sequence>MATKKAITATSQDLSVFSIEVNPLLLAQAIHVYQENSHRGVSKTKTRGEINATKKKVYKQKGTGNARHGAKSAPLYVGGGVPFGPTGLKSAPMSLNQKMKSKALIGMLSHYQKENRITLIDSSEIKDLSTRSALGVLGKSEAAFVYFNEKPAILKAVSNLENIIMLSARRLNAFTVASSPKLFLTAAAYDHLVTRLKLI</sequence>
<evidence type="ECO:0000313" key="6">
    <source>
        <dbReference type="EMBL" id="KKT49779.1"/>
    </source>
</evidence>
<dbReference type="Pfam" id="PF00573">
    <property type="entry name" value="Ribosomal_L4"/>
    <property type="match status" value="1"/>
</dbReference>
<evidence type="ECO:0000256" key="4">
    <source>
        <dbReference type="ARBA" id="ARBA00035244"/>
    </source>
</evidence>
<evidence type="ECO:0000256" key="5">
    <source>
        <dbReference type="ARBA" id="ARBA00035462"/>
    </source>
</evidence>
<dbReference type="Gene3D" id="3.40.1370.10">
    <property type="match status" value="1"/>
</dbReference>
<dbReference type="AlphaFoldDB" id="A0A0G1KP94"/>
<dbReference type="PATRIC" id="fig|1618392.3.peg.110"/>